<reference evidence="1 2" key="1">
    <citation type="submission" date="2023-09" db="EMBL/GenBank/DDBJ databases">
        <authorList>
            <person name="Wang M."/>
        </authorList>
    </citation>
    <scope>NUCLEOTIDE SEQUENCE [LARGE SCALE GENOMIC DNA]</scope>
    <source>
        <strain evidence="1">GT-2023</strain>
        <tissue evidence="1">Liver</tissue>
    </source>
</reference>
<comment type="caution">
    <text evidence="1">The sequence shown here is derived from an EMBL/GenBank/DDBJ whole genome shotgun (WGS) entry which is preliminary data.</text>
</comment>
<evidence type="ECO:0000313" key="1">
    <source>
        <dbReference type="EMBL" id="KAL1263812.1"/>
    </source>
</evidence>
<protein>
    <submittedName>
        <fullName evidence="1">Uncharacterized protein</fullName>
    </submittedName>
</protein>
<evidence type="ECO:0000313" key="2">
    <source>
        <dbReference type="Proteomes" id="UP001558613"/>
    </source>
</evidence>
<dbReference type="EMBL" id="JAYMGO010000012">
    <property type="protein sequence ID" value="KAL1263812.1"/>
    <property type="molecule type" value="Genomic_DNA"/>
</dbReference>
<organism evidence="1 2">
    <name type="scientific">Cirrhinus molitorella</name>
    <name type="common">mud carp</name>
    <dbReference type="NCBI Taxonomy" id="172907"/>
    <lineage>
        <taxon>Eukaryota</taxon>
        <taxon>Metazoa</taxon>
        <taxon>Chordata</taxon>
        <taxon>Craniata</taxon>
        <taxon>Vertebrata</taxon>
        <taxon>Euteleostomi</taxon>
        <taxon>Actinopterygii</taxon>
        <taxon>Neopterygii</taxon>
        <taxon>Teleostei</taxon>
        <taxon>Ostariophysi</taxon>
        <taxon>Cypriniformes</taxon>
        <taxon>Cyprinidae</taxon>
        <taxon>Labeoninae</taxon>
        <taxon>Labeonini</taxon>
        <taxon>Cirrhinus</taxon>
    </lineage>
</organism>
<dbReference type="Proteomes" id="UP001558613">
    <property type="component" value="Unassembled WGS sequence"/>
</dbReference>
<accession>A0ABR3MFD6</accession>
<gene>
    <name evidence="1" type="ORF">QQF64_004167</name>
</gene>
<keyword evidence="2" id="KW-1185">Reference proteome</keyword>
<sequence length="147" mass="16634">MRPSEKRENPATIVTLALTAAELALDLQRLHTALETPDFECMSDRSSSLEKFPLPKYSKVLSGDHAFRDLEIKKTAPKRRPRDIGREKLCRFGNEFVPLQALELPEISELKDVPLKPWKLKISSRGTEVSSGLLSSEDFLHCETLDD</sequence>
<name>A0ABR3MFD6_9TELE</name>
<proteinExistence type="predicted"/>